<gene>
    <name evidence="1" type="ORF">BGE01nite_23120</name>
</gene>
<sequence>MISHMSEQTSAINNCLQIIMAMKIWAADEKGVFPDAKLPATATVNDVFRTLIRDEIIHDERIFGARLTPFKPDGQIGAAPNFAQALQPGENHWMMMAGLNNDSLATNAPFVFENTLNPAWPLTWRMDKQKQPVRGRTWLGDKIIIGRLDHTVTLEKLVREKGALTLPAKLRHAVEQDMKAPIRILDIEEKK</sequence>
<accession>A0A512M9L4</accession>
<protein>
    <submittedName>
        <fullName evidence="1">Uncharacterized protein</fullName>
    </submittedName>
</protein>
<evidence type="ECO:0000313" key="1">
    <source>
        <dbReference type="EMBL" id="GEP43021.1"/>
    </source>
</evidence>
<reference evidence="1 2" key="1">
    <citation type="submission" date="2019-07" db="EMBL/GenBank/DDBJ databases">
        <title>Whole genome shotgun sequence of Brevifollis gellanilyticus NBRC 108608.</title>
        <authorList>
            <person name="Hosoyama A."/>
            <person name="Uohara A."/>
            <person name="Ohji S."/>
            <person name="Ichikawa N."/>
        </authorList>
    </citation>
    <scope>NUCLEOTIDE SEQUENCE [LARGE SCALE GENOMIC DNA]</scope>
    <source>
        <strain evidence="1 2">NBRC 108608</strain>
    </source>
</reference>
<comment type="caution">
    <text evidence="1">The sequence shown here is derived from an EMBL/GenBank/DDBJ whole genome shotgun (WGS) entry which is preliminary data.</text>
</comment>
<name>A0A512M9L4_9BACT</name>
<dbReference type="Proteomes" id="UP000321577">
    <property type="component" value="Unassembled WGS sequence"/>
</dbReference>
<dbReference type="AlphaFoldDB" id="A0A512M9L4"/>
<evidence type="ECO:0000313" key="2">
    <source>
        <dbReference type="Proteomes" id="UP000321577"/>
    </source>
</evidence>
<dbReference type="EMBL" id="BKAG01000014">
    <property type="protein sequence ID" value="GEP43021.1"/>
    <property type="molecule type" value="Genomic_DNA"/>
</dbReference>
<organism evidence="1 2">
    <name type="scientific">Brevifollis gellanilyticus</name>
    <dbReference type="NCBI Taxonomy" id="748831"/>
    <lineage>
        <taxon>Bacteria</taxon>
        <taxon>Pseudomonadati</taxon>
        <taxon>Verrucomicrobiota</taxon>
        <taxon>Verrucomicrobiia</taxon>
        <taxon>Verrucomicrobiales</taxon>
        <taxon>Verrucomicrobiaceae</taxon>
    </lineage>
</organism>
<proteinExistence type="predicted"/>
<keyword evidence="2" id="KW-1185">Reference proteome</keyword>